<evidence type="ECO:0000313" key="7">
    <source>
        <dbReference type="Proteomes" id="UP000663829"/>
    </source>
</evidence>
<keyword evidence="3" id="KW-0325">Glycoprotein</keyword>
<dbReference type="Gene3D" id="2.120.10.30">
    <property type="entry name" value="TolB, C-terminal domain"/>
    <property type="match status" value="1"/>
</dbReference>
<sequence length="333" mass="38390">MLINDFLSHSKRILVGSGPESIEELNGYLYSGLKNGSLVQLNPTTGEVVIIYAPESKTCGGDEYEHICGRILGIRKYSDKELIFVEAYSGLYKFNVETKTIIQLIAANDTRFDNRPLRFINDLDILDKQYIFFTDSDWLYPRRNFVSTLLRSNPRGRLIRYDIINGKVRTFNNQLSFPNGVQLTVDQQAVLICETSLARIMRFWINGPKTGKTDIFIENLPGICDNIRMTERKTYWIAFAAVRSLMKPTLVDRLRTWPLLRTLISYFPSWILNYFMHSSRHGLVIEVDNNGQILRSLHDPEGINIPSTSQVTEYNGYLYFGSYYLPYIGAFKL</sequence>
<dbReference type="EMBL" id="CAJOBC010000029">
    <property type="protein sequence ID" value="CAF3521793.1"/>
    <property type="molecule type" value="Genomic_DNA"/>
</dbReference>
<evidence type="ECO:0000256" key="1">
    <source>
        <dbReference type="ARBA" id="ARBA00009191"/>
    </source>
</evidence>
<feature type="domain" description="Strictosidine synthase conserved region" evidence="4">
    <location>
        <begin position="121"/>
        <end position="208"/>
    </location>
</feature>
<dbReference type="InterPro" id="IPR011042">
    <property type="entry name" value="6-blade_b-propeller_TolB-like"/>
</dbReference>
<evidence type="ECO:0000313" key="6">
    <source>
        <dbReference type="EMBL" id="CAF3521793.1"/>
    </source>
</evidence>
<protein>
    <recommendedName>
        <fullName evidence="4">Strictosidine synthase conserved region domain-containing protein</fullName>
    </recommendedName>
</protein>
<dbReference type="Proteomes" id="UP000681722">
    <property type="component" value="Unassembled WGS sequence"/>
</dbReference>
<comment type="caution">
    <text evidence="5">The sequence shown here is derived from an EMBL/GenBank/DDBJ whole genome shotgun (WGS) entry which is preliminary data.</text>
</comment>
<gene>
    <name evidence="5" type="ORF">GPM918_LOCUS391</name>
    <name evidence="6" type="ORF">SRO942_LOCUS392</name>
</gene>
<dbReference type="InterPro" id="IPR018119">
    <property type="entry name" value="Strictosidine_synth_cons-reg"/>
</dbReference>
<dbReference type="Pfam" id="PF03088">
    <property type="entry name" value="Str_synth"/>
    <property type="match status" value="1"/>
</dbReference>
<dbReference type="GO" id="GO:0012505">
    <property type="term" value="C:endomembrane system"/>
    <property type="evidence" value="ECO:0007669"/>
    <property type="project" value="TreeGrafter"/>
</dbReference>
<dbReference type="EMBL" id="CAJNOQ010000029">
    <property type="protein sequence ID" value="CAF0743237.1"/>
    <property type="molecule type" value="Genomic_DNA"/>
</dbReference>
<dbReference type="OrthoDB" id="5307922at2759"/>
<dbReference type="AlphaFoldDB" id="A0A813NV82"/>
<evidence type="ECO:0000313" key="5">
    <source>
        <dbReference type="EMBL" id="CAF0743237.1"/>
    </source>
</evidence>
<organism evidence="5 7">
    <name type="scientific">Didymodactylos carnosus</name>
    <dbReference type="NCBI Taxonomy" id="1234261"/>
    <lineage>
        <taxon>Eukaryota</taxon>
        <taxon>Metazoa</taxon>
        <taxon>Spiralia</taxon>
        <taxon>Gnathifera</taxon>
        <taxon>Rotifera</taxon>
        <taxon>Eurotatoria</taxon>
        <taxon>Bdelloidea</taxon>
        <taxon>Philodinida</taxon>
        <taxon>Philodinidae</taxon>
        <taxon>Didymodactylos</taxon>
    </lineage>
</organism>
<keyword evidence="2" id="KW-0597">Phosphoprotein</keyword>
<dbReference type="Proteomes" id="UP000663829">
    <property type="component" value="Unassembled WGS sequence"/>
</dbReference>
<comment type="similarity">
    <text evidence="1">Belongs to the strictosidine synthase family.</text>
</comment>
<evidence type="ECO:0000256" key="2">
    <source>
        <dbReference type="ARBA" id="ARBA00022553"/>
    </source>
</evidence>
<dbReference type="SUPFAM" id="SSF63829">
    <property type="entry name" value="Calcium-dependent phosphotriesterase"/>
    <property type="match status" value="1"/>
</dbReference>
<proteinExistence type="inferred from homology"/>
<keyword evidence="7" id="KW-1185">Reference proteome</keyword>
<evidence type="ECO:0000259" key="4">
    <source>
        <dbReference type="Pfam" id="PF03088"/>
    </source>
</evidence>
<dbReference type="PANTHER" id="PTHR10426:SF88">
    <property type="entry name" value="ADIPOCYTE PLASMA MEMBRANE-ASSOCIATED PROTEIN HEMOMUCIN-RELATED"/>
    <property type="match status" value="1"/>
</dbReference>
<accession>A0A813NV82</accession>
<dbReference type="GO" id="GO:0016787">
    <property type="term" value="F:hydrolase activity"/>
    <property type="evidence" value="ECO:0007669"/>
    <property type="project" value="TreeGrafter"/>
</dbReference>
<evidence type="ECO:0000256" key="3">
    <source>
        <dbReference type="ARBA" id="ARBA00023180"/>
    </source>
</evidence>
<reference evidence="5" key="1">
    <citation type="submission" date="2021-02" db="EMBL/GenBank/DDBJ databases">
        <authorList>
            <person name="Nowell W R."/>
        </authorList>
    </citation>
    <scope>NUCLEOTIDE SEQUENCE</scope>
</reference>
<dbReference type="PANTHER" id="PTHR10426">
    <property type="entry name" value="STRICTOSIDINE SYNTHASE-RELATED"/>
    <property type="match status" value="1"/>
</dbReference>
<name>A0A813NV82_9BILA</name>